<comment type="subcellular location">
    <subcellularLocation>
        <location evidence="1">Cell inner membrane</location>
        <topology evidence="1">Multi-pass membrane protein</topology>
    </subcellularLocation>
</comment>
<feature type="transmembrane region" description="Helical" evidence="10">
    <location>
        <begin position="396"/>
        <end position="416"/>
    </location>
</feature>
<evidence type="ECO:0000256" key="5">
    <source>
        <dbReference type="ARBA" id="ARBA00022475"/>
    </source>
</evidence>
<dbReference type="EMBL" id="JBEPMB010000006">
    <property type="protein sequence ID" value="MET3615186.1"/>
    <property type="molecule type" value="Genomic_DNA"/>
</dbReference>
<gene>
    <name evidence="11" type="ORF">ABID16_003529</name>
</gene>
<feature type="transmembrane region" description="Helical" evidence="10">
    <location>
        <begin position="137"/>
        <end position="155"/>
    </location>
</feature>
<reference evidence="11 12" key="1">
    <citation type="submission" date="2024-06" db="EMBL/GenBank/DDBJ databases">
        <title>Genomic Encyclopedia of Type Strains, Phase IV (KMG-IV): sequencing the most valuable type-strain genomes for metagenomic binning, comparative biology and taxonomic classification.</title>
        <authorList>
            <person name="Goeker M."/>
        </authorList>
    </citation>
    <scope>NUCLEOTIDE SEQUENCE [LARGE SCALE GENOMIC DNA]</scope>
    <source>
        <strain evidence="11 12">DSM 29780</strain>
    </source>
</reference>
<name>A0ABV2J372_9HYPH</name>
<dbReference type="InterPro" id="IPR002528">
    <property type="entry name" value="MATE_fam"/>
</dbReference>
<feature type="transmembrane region" description="Helical" evidence="10">
    <location>
        <begin position="250"/>
        <end position="272"/>
    </location>
</feature>
<evidence type="ECO:0000313" key="11">
    <source>
        <dbReference type="EMBL" id="MET3615186.1"/>
    </source>
</evidence>
<dbReference type="Pfam" id="PF01554">
    <property type="entry name" value="MatE"/>
    <property type="match status" value="2"/>
</dbReference>
<comment type="caution">
    <text evidence="11">The sequence shown here is derived from an EMBL/GenBank/DDBJ whole genome shotgun (WGS) entry which is preliminary data.</text>
</comment>
<dbReference type="PANTHER" id="PTHR43823:SF3">
    <property type="entry name" value="MULTIDRUG EXPORT PROTEIN MEPA"/>
    <property type="match status" value="1"/>
</dbReference>
<dbReference type="InterPro" id="IPR045070">
    <property type="entry name" value="MATE_MepA-like"/>
</dbReference>
<keyword evidence="7 10" id="KW-1133">Transmembrane helix</keyword>
<evidence type="ECO:0000256" key="8">
    <source>
        <dbReference type="ARBA" id="ARBA00023136"/>
    </source>
</evidence>
<dbReference type="PIRSF" id="PIRSF006603">
    <property type="entry name" value="DinF"/>
    <property type="match status" value="1"/>
</dbReference>
<keyword evidence="6 10" id="KW-0812">Transmembrane</keyword>
<evidence type="ECO:0000256" key="6">
    <source>
        <dbReference type="ARBA" id="ARBA00022692"/>
    </source>
</evidence>
<feature type="transmembrane region" description="Helical" evidence="10">
    <location>
        <begin position="322"/>
        <end position="344"/>
    </location>
</feature>
<sequence>MNNPNSNPFLHAPIGALFVRTALPMILVMVVNGLFAVVDAFFLGVYAGADALTAVTLTFPISMLMIALTTMAGAGMASHVARALGAGERERAQSVFLSAHTLALGFWAVLAVLFALLGWRAILLAANHDAGLAEQGWRFMAITIYAAPVTFFLSLQGDTLRSEGKAGLMAMLAVTATLLNILFNFVLIGKMGYGTAGSAAGTIVAQALALVVVLAIRLSGRLPLTFVAPEGFRATAHWGEIVKLGLPPSLSFVGIALASTVIIGSVQAWAGGHYADTIAAYGIVVRIMSFCFLPLLGLNLAAQSIAGNNFGAGLYARSDRTAIFALSAALIYAAVLEAILVLFPGAVGRLFVDNPAVVAEVARLLPYAMATYVIYAPMNVLAGYFQALGQARMAGLLSLTKPYLLTVPLVLALPFAVGETGIWLASPVGDLALLVIAGLVLRNAAGKTGARLGIFHAPA</sequence>
<accession>A0ABV2J372</accession>
<feature type="transmembrane region" description="Helical" evidence="10">
    <location>
        <begin position="95"/>
        <end position="117"/>
    </location>
</feature>
<evidence type="ECO:0000313" key="12">
    <source>
        <dbReference type="Proteomes" id="UP001549047"/>
    </source>
</evidence>
<evidence type="ECO:0000256" key="10">
    <source>
        <dbReference type="SAM" id="Phobius"/>
    </source>
</evidence>
<evidence type="ECO:0000256" key="1">
    <source>
        <dbReference type="ARBA" id="ARBA00004429"/>
    </source>
</evidence>
<feature type="transmembrane region" description="Helical" evidence="10">
    <location>
        <begin position="422"/>
        <end position="441"/>
    </location>
</feature>
<keyword evidence="5" id="KW-1003">Cell membrane</keyword>
<feature type="transmembrane region" description="Helical" evidence="10">
    <location>
        <begin position="278"/>
        <end position="301"/>
    </location>
</feature>
<dbReference type="PANTHER" id="PTHR43823">
    <property type="entry name" value="SPORULATION PROTEIN YKVU"/>
    <property type="match status" value="1"/>
</dbReference>
<evidence type="ECO:0000256" key="7">
    <source>
        <dbReference type="ARBA" id="ARBA00022989"/>
    </source>
</evidence>
<dbReference type="InterPro" id="IPR051327">
    <property type="entry name" value="MATE_MepA_subfamily"/>
</dbReference>
<organism evidence="11 12">
    <name type="scientific">Rhizobium aquaticum</name>
    <dbReference type="NCBI Taxonomy" id="1549636"/>
    <lineage>
        <taxon>Bacteria</taxon>
        <taxon>Pseudomonadati</taxon>
        <taxon>Pseudomonadota</taxon>
        <taxon>Alphaproteobacteria</taxon>
        <taxon>Hyphomicrobiales</taxon>
        <taxon>Rhizobiaceae</taxon>
        <taxon>Rhizobium/Agrobacterium group</taxon>
        <taxon>Rhizobium</taxon>
    </lineage>
</organism>
<evidence type="ECO:0000256" key="9">
    <source>
        <dbReference type="ARBA" id="ARBA00023251"/>
    </source>
</evidence>
<proteinExistence type="inferred from homology"/>
<dbReference type="CDD" id="cd13143">
    <property type="entry name" value="MATE_MepA_like"/>
    <property type="match status" value="1"/>
</dbReference>
<protein>
    <recommendedName>
        <fullName evidence="3">Multidrug export protein MepA</fullName>
    </recommendedName>
</protein>
<keyword evidence="12" id="KW-1185">Reference proteome</keyword>
<dbReference type="InterPro" id="IPR048279">
    <property type="entry name" value="MdtK-like"/>
</dbReference>
<evidence type="ECO:0000256" key="2">
    <source>
        <dbReference type="ARBA" id="ARBA00008417"/>
    </source>
</evidence>
<evidence type="ECO:0000256" key="3">
    <source>
        <dbReference type="ARBA" id="ARBA00022106"/>
    </source>
</evidence>
<feature type="transmembrane region" description="Helical" evidence="10">
    <location>
        <begin position="364"/>
        <end position="384"/>
    </location>
</feature>
<dbReference type="Proteomes" id="UP001549047">
    <property type="component" value="Unassembled WGS sequence"/>
</dbReference>
<keyword evidence="8 10" id="KW-0472">Membrane</keyword>
<keyword evidence="9" id="KW-0046">Antibiotic resistance</keyword>
<feature type="transmembrane region" description="Helical" evidence="10">
    <location>
        <begin position="193"/>
        <end position="216"/>
    </location>
</feature>
<dbReference type="NCBIfam" id="TIGR00797">
    <property type="entry name" value="matE"/>
    <property type="match status" value="1"/>
</dbReference>
<feature type="transmembrane region" description="Helical" evidence="10">
    <location>
        <begin position="51"/>
        <end position="74"/>
    </location>
</feature>
<dbReference type="RefSeq" id="WP_354557671.1">
    <property type="nucleotide sequence ID" value="NZ_JBEPMB010000006.1"/>
</dbReference>
<feature type="transmembrane region" description="Helical" evidence="10">
    <location>
        <begin position="167"/>
        <end position="187"/>
    </location>
</feature>
<feature type="transmembrane region" description="Helical" evidence="10">
    <location>
        <begin position="21"/>
        <end position="45"/>
    </location>
</feature>
<evidence type="ECO:0000256" key="4">
    <source>
        <dbReference type="ARBA" id="ARBA00022448"/>
    </source>
</evidence>
<comment type="similarity">
    <text evidence="2">Belongs to the multi antimicrobial extrusion (MATE) (TC 2.A.66.1) family. MepA subfamily.</text>
</comment>
<keyword evidence="4" id="KW-0813">Transport</keyword>